<proteinExistence type="predicted"/>
<dbReference type="AlphaFoldDB" id="A0A7R9H951"/>
<sequence>MYAPENSRTSVSGSLVMDNIRLLKRLPKPFQEWHFTPTTTLLYGKTQSTEYGTMMGCRGEENHASRLERGLSISWSVVLFGQLCFDGPVECVVEPAADGVGTIGSLFLDFWLHKLHSYLDDMFQCNSGIILSSDETYLVDDDFPEEDGDVDDGKDEEIFEGDEEAQGECFQYPNPNLAGTFFCDLCVLVKVHGTYNHHLLVDQVSAHDSLKRQNENRASDTWRENNKPRGVQVKVHGTYNHHLLVDQVSAHESLSQNAELKTAPATLGGKTIDLEGSRYFLVASKSEERPALVRWRSQADITAALRAREKLTAGQYRERANLVL</sequence>
<accession>A0A7R9H951</accession>
<gene>
    <name evidence="1" type="ORF">TCEB3V08_LOCUS10621</name>
</gene>
<name>A0A7R9H951_TIMCR</name>
<protein>
    <submittedName>
        <fullName evidence="1">Uncharacterized protein</fullName>
    </submittedName>
</protein>
<reference evidence="1" key="1">
    <citation type="submission" date="2020-11" db="EMBL/GenBank/DDBJ databases">
        <authorList>
            <person name="Tran Van P."/>
        </authorList>
    </citation>
    <scope>NUCLEOTIDE SEQUENCE</scope>
</reference>
<evidence type="ECO:0000313" key="1">
    <source>
        <dbReference type="EMBL" id="CAD7410743.1"/>
    </source>
</evidence>
<dbReference type="EMBL" id="OC321824">
    <property type="protein sequence ID" value="CAD7410743.1"/>
    <property type="molecule type" value="Genomic_DNA"/>
</dbReference>
<organism evidence="1">
    <name type="scientific">Timema cristinae</name>
    <name type="common">Walking stick</name>
    <dbReference type="NCBI Taxonomy" id="61476"/>
    <lineage>
        <taxon>Eukaryota</taxon>
        <taxon>Metazoa</taxon>
        <taxon>Ecdysozoa</taxon>
        <taxon>Arthropoda</taxon>
        <taxon>Hexapoda</taxon>
        <taxon>Insecta</taxon>
        <taxon>Pterygota</taxon>
        <taxon>Neoptera</taxon>
        <taxon>Polyneoptera</taxon>
        <taxon>Phasmatodea</taxon>
        <taxon>Timematodea</taxon>
        <taxon>Timematoidea</taxon>
        <taxon>Timematidae</taxon>
        <taxon>Timema</taxon>
    </lineage>
</organism>